<dbReference type="CDD" id="cd02570">
    <property type="entry name" value="PseudoU_synth_EcTruA"/>
    <property type="match status" value="1"/>
</dbReference>
<dbReference type="InterPro" id="IPR001406">
    <property type="entry name" value="PsdUridine_synth_TruA"/>
</dbReference>
<dbReference type="PANTHER" id="PTHR11142">
    <property type="entry name" value="PSEUDOURIDYLATE SYNTHASE"/>
    <property type="match status" value="1"/>
</dbReference>
<evidence type="ECO:0000256" key="4">
    <source>
        <dbReference type="HAMAP-Rule" id="MF_00171"/>
    </source>
</evidence>
<dbReference type="InterPro" id="IPR020094">
    <property type="entry name" value="TruA/RsuA/RluB/E/F_N"/>
</dbReference>
<dbReference type="Pfam" id="PF01416">
    <property type="entry name" value="PseudoU_synth_1"/>
    <property type="match status" value="2"/>
</dbReference>
<dbReference type="Proteomes" id="UP000196880">
    <property type="component" value="Unassembled WGS sequence"/>
</dbReference>
<dbReference type="EC" id="5.4.99.12" evidence="4"/>
<keyword evidence="2 4" id="KW-0819">tRNA processing</keyword>
<dbReference type="PANTHER" id="PTHR11142:SF0">
    <property type="entry name" value="TRNA PSEUDOURIDINE SYNTHASE-LIKE 1"/>
    <property type="match status" value="1"/>
</dbReference>
<comment type="caution">
    <text evidence="9">The sequence shown here is derived from an EMBL/GenBank/DDBJ whole genome shotgun (WGS) entry which is preliminary data.</text>
</comment>
<dbReference type="PIRSF" id="PIRSF001430">
    <property type="entry name" value="tRNA_psdUrid_synth"/>
    <property type="match status" value="1"/>
</dbReference>
<dbReference type="NCBIfam" id="TIGR00071">
    <property type="entry name" value="hisT_truA"/>
    <property type="match status" value="1"/>
</dbReference>
<dbReference type="GO" id="GO:0160147">
    <property type="term" value="F:tRNA pseudouridine(38-40) synthase activity"/>
    <property type="evidence" value="ECO:0007669"/>
    <property type="project" value="UniProtKB-EC"/>
</dbReference>
<evidence type="ECO:0000259" key="8">
    <source>
        <dbReference type="Pfam" id="PF01416"/>
    </source>
</evidence>
<dbReference type="EMBL" id="NAIA01000003">
    <property type="protein sequence ID" value="OWF65601.1"/>
    <property type="molecule type" value="Genomic_DNA"/>
</dbReference>
<comment type="similarity">
    <text evidence="1 4 7">Belongs to the tRNA pseudouridine synthase TruA family.</text>
</comment>
<evidence type="ECO:0000256" key="5">
    <source>
        <dbReference type="PIRSR" id="PIRSR001430-1"/>
    </source>
</evidence>
<evidence type="ECO:0000256" key="6">
    <source>
        <dbReference type="PIRSR" id="PIRSR001430-2"/>
    </source>
</evidence>
<dbReference type="InterPro" id="IPR020097">
    <property type="entry name" value="PsdUridine_synth_TruA_a/b_dom"/>
</dbReference>
<dbReference type="Gene3D" id="3.30.70.660">
    <property type="entry name" value="Pseudouridine synthase I, catalytic domain, C-terminal subdomain"/>
    <property type="match status" value="1"/>
</dbReference>
<organism evidence="9 10">
    <name type="scientific">Polynucleobacter hirudinilacicola</name>
    <dbReference type="NCBI Taxonomy" id="1743166"/>
    <lineage>
        <taxon>Bacteria</taxon>
        <taxon>Pseudomonadati</taxon>
        <taxon>Pseudomonadota</taxon>
        <taxon>Betaproteobacteria</taxon>
        <taxon>Burkholderiales</taxon>
        <taxon>Burkholderiaceae</taxon>
        <taxon>Polynucleobacter</taxon>
    </lineage>
</organism>
<evidence type="ECO:0000256" key="3">
    <source>
        <dbReference type="ARBA" id="ARBA00023235"/>
    </source>
</evidence>
<gene>
    <name evidence="4" type="primary">truA</name>
    <name evidence="9" type="ORF">B6A14_07365</name>
</gene>
<feature type="binding site" evidence="4 6">
    <location>
        <position position="115"/>
    </location>
    <ligand>
        <name>substrate</name>
    </ligand>
</feature>
<evidence type="ECO:0000256" key="2">
    <source>
        <dbReference type="ARBA" id="ARBA00022694"/>
    </source>
</evidence>
<proteinExistence type="inferred from homology"/>
<feature type="active site" description="Nucleophile" evidence="4 5">
    <location>
        <position position="57"/>
    </location>
</feature>
<comment type="subunit">
    <text evidence="4">Homodimer.</text>
</comment>
<dbReference type="OrthoDB" id="9811823at2"/>
<name>A0A210RXB5_9BURK</name>
<sequence length="276" mass="31096">MMRIALGLQYDGSPYSGWQTQVNQHSVQDELESAISAFIGDACKDSPIKTITAGRTDAGVHALGQVIHFDTHIEREDFSWVRGVNSFLPSSIVVNWAKQVPEEFSARFSAFERTYIYALHAGPCRSPMVHSRAGYLLLPPNKYLDIEGMKKSAQCLIGEQDFSSFRSSECQSKTPVKTMYSVEIISQEPWVYFKIRGNAFLHHMVRNLVGCFLQIGQGRQKPEWMAEVLAAKDRKVAAPTFMPDGLYLAKITYPEEFGIPAPWLENSWLPSQITKP</sequence>
<keyword evidence="10" id="KW-1185">Reference proteome</keyword>
<reference evidence="9 10" key="1">
    <citation type="submission" date="2017-03" db="EMBL/GenBank/DDBJ databases">
        <title>New species Polynucleobacter sp. MWH-EgelM1-30-B4.</title>
        <authorList>
            <person name="Hahn M.W."/>
        </authorList>
    </citation>
    <scope>NUCLEOTIDE SEQUENCE [LARGE SCALE GENOMIC DNA]</scope>
    <source>
        <strain evidence="9 10">MWH-EgelM1-30-B4</strain>
    </source>
</reference>
<protein>
    <recommendedName>
        <fullName evidence="4">tRNA pseudouridine synthase A</fullName>
        <ecNumber evidence="4">5.4.99.12</ecNumber>
    </recommendedName>
    <alternativeName>
        <fullName evidence="4">tRNA pseudouridine(38-40) synthase</fullName>
    </alternativeName>
    <alternativeName>
        <fullName evidence="4">tRNA pseudouridylate synthase I</fullName>
    </alternativeName>
    <alternativeName>
        <fullName evidence="4">tRNA-uridine isomerase I</fullName>
    </alternativeName>
</protein>
<comment type="function">
    <text evidence="4">Formation of pseudouridine at positions 38, 39 and 40 in the anticodon stem and loop of transfer RNAs.</text>
</comment>
<comment type="catalytic activity">
    <reaction evidence="4 7">
        <text>uridine(38/39/40) in tRNA = pseudouridine(38/39/40) in tRNA</text>
        <dbReference type="Rhea" id="RHEA:22376"/>
        <dbReference type="Rhea" id="RHEA-COMP:10085"/>
        <dbReference type="Rhea" id="RHEA-COMP:10087"/>
        <dbReference type="ChEBI" id="CHEBI:65314"/>
        <dbReference type="ChEBI" id="CHEBI:65315"/>
        <dbReference type="EC" id="5.4.99.12"/>
    </reaction>
</comment>
<keyword evidence="3 4" id="KW-0413">Isomerase</keyword>
<dbReference type="GO" id="GO:0003723">
    <property type="term" value="F:RNA binding"/>
    <property type="evidence" value="ECO:0007669"/>
    <property type="project" value="InterPro"/>
</dbReference>
<feature type="domain" description="Pseudouridine synthase I TruA alpha/beta" evidence="8">
    <location>
        <begin position="153"/>
        <end position="254"/>
    </location>
</feature>
<dbReference type="Gene3D" id="3.30.70.580">
    <property type="entry name" value="Pseudouridine synthase I, catalytic domain, N-terminal subdomain"/>
    <property type="match status" value="1"/>
</dbReference>
<dbReference type="GO" id="GO:0031119">
    <property type="term" value="P:tRNA pseudouridine synthesis"/>
    <property type="evidence" value="ECO:0007669"/>
    <property type="project" value="UniProtKB-UniRule"/>
</dbReference>
<evidence type="ECO:0000313" key="10">
    <source>
        <dbReference type="Proteomes" id="UP000196880"/>
    </source>
</evidence>
<comment type="caution">
    <text evidence="4">Lacks conserved residue(s) required for the propagation of feature annotation.</text>
</comment>
<dbReference type="InterPro" id="IPR020103">
    <property type="entry name" value="PsdUridine_synth_cat_dom_sf"/>
</dbReference>
<dbReference type="AlphaFoldDB" id="A0A210RXB5"/>
<accession>A0A210RXB5</accession>
<dbReference type="InterPro" id="IPR020095">
    <property type="entry name" value="PsdUridine_synth_TruA_C"/>
</dbReference>
<dbReference type="FunFam" id="3.30.70.580:FF:000001">
    <property type="entry name" value="tRNA pseudouridine synthase A"/>
    <property type="match status" value="1"/>
</dbReference>
<dbReference type="RefSeq" id="WP_087909841.1">
    <property type="nucleotide sequence ID" value="NZ_NAIA01000003.1"/>
</dbReference>
<evidence type="ECO:0000256" key="1">
    <source>
        <dbReference type="ARBA" id="ARBA00009375"/>
    </source>
</evidence>
<dbReference type="HAMAP" id="MF_00171">
    <property type="entry name" value="TruA"/>
    <property type="match status" value="1"/>
</dbReference>
<evidence type="ECO:0000313" key="9">
    <source>
        <dbReference type="EMBL" id="OWF65601.1"/>
    </source>
</evidence>
<dbReference type="SUPFAM" id="SSF55120">
    <property type="entry name" value="Pseudouridine synthase"/>
    <property type="match status" value="1"/>
</dbReference>
<evidence type="ECO:0000256" key="7">
    <source>
        <dbReference type="RuleBase" id="RU003792"/>
    </source>
</evidence>
<feature type="domain" description="Pseudouridine synthase I TruA alpha/beta" evidence="8">
    <location>
        <begin position="9"/>
        <end position="108"/>
    </location>
</feature>